<feature type="region of interest" description="Disordered" evidence="1">
    <location>
        <begin position="1671"/>
        <end position="1777"/>
    </location>
</feature>
<dbReference type="InterPro" id="IPR032174">
    <property type="entry name" value="Aquarius_N"/>
</dbReference>
<dbReference type="Pfam" id="PF21143">
    <property type="entry name" value="Aquarius_N_2nd"/>
    <property type="match status" value="1"/>
</dbReference>
<keyword evidence="6" id="KW-1185">Reference proteome</keyword>
<feature type="domain" description="DNA2/NAM7 helicase-like C-terminal" evidence="3">
    <location>
        <begin position="1365"/>
        <end position="1554"/>
    </location>
</feature>
<feature type="domain" description="RNA helicase aquarius beta-barrel" evidence="5">
    <location>
        <begin position="601"/>
        <end position="756"/>
    </location>
</feature>
<dbReference type="FunFam" id="3.40.50.300:FF:003210">
    <property type="entry name" value="RNA helicase aquarius"/>
    <property type="match status" value="1"/>
</dbReference>
<dbReference type="Proteomes" id="UP000050795">
    <property type="component" value="Unassembled WGS sequence"/>
</dbReference>
<reference evidence="7" key="2">
    <citation type="submission" date="2023-11" db="UniProtKB">
        <authorList>
            <consortium name="WormBaseParasite"/>
        </authorList>
    </citation>
    <scope>IDENTIFICATION</scope>
</reference>
<dbReference type="CDD" id="cd18808">
    <property type="entry name" value="SF1_C_Upf1"/>
    <property type="match status" value="1"/>
</dbReference>
<feature type="compositionally biased region" description="Low complexity" evidence="1">
    <location>
        <begin position="1764"/>
        <end position="1777"/>
    </location>
</feature>
<dbReference type="GO" id="GO:0003729">
    <property type="term" value="F:mRNA binding"/>
    <property type="evidence" value="ECO:0007669"/>
    <property type="project" value="TreeGrafter"/>
</dbReference>
<evidence type="ECO:0000256" key="1">
    <source>
        <dbReference type="SAM" id="MobiDB-lite"/>
    </source>
</evidence>
<evidence type="ECO:0008006" key="8">
    <source>
        <dbReference type="Google" id="ProtNLM"/>
    </source>
</evidence>
<dbReference type="Pfam" id="PF13086">
    <property type="entry name" value="AAA_11"/>
    <property type="match status" value="1"/>
</dbReference>
<dbReference type="InterPro" id="IPR048966">
    <property type="entry name" value="Aquarius_b-barrel"/>
</dbReference>
<accession>A0AA85K798</accession>
<feature type="compositionally biased region" description="Basic and acidic residues" evidence="1">
    <location>
        <begin position="446"/>
        <end position="455"/>
    </location>
</feature>
<feature type="compositionally biased region" description="Low complexity" evidence="1">
    <location>
        <begin position="1739"/>
        <end position="1751"/>
    </location>
</feature>
<proteinExistence type="predicted"/>
<feature type="compositionally biased region" description="Basic and acidic residues" evidence="1">
    <location>
        <begin position="466"/>
        <end position="478"/>
    </location>
</feature>
<feature type="domain" description="DNA2/NAM7 helicase helicase" evidence="2">
    <location>
        <begin position="1007"/>
        <end position="1355"/>
    </location>
</feature>
<feature type="region of interest" description="Disordered" evidence="1">
    <location>
        <begin position="1123"/>
        <end position="1142"/>
    </location>
</feature>
<evidence type="ECO:0000259" key="3">
    <source>
        <dbReference type="Pfam" id="PF13087"/>
    </source>
</evidence>
<organism evidence="6 7">
    <name type="scientific">Trichobilharzia regenti</name>
    <name type="common">Nasal bird schistosome</name>
    <dbReference type="NCBI Taxonomy" id="157069"/>
    <lineage>
        <taxon>Eukaryota</taxon>
        <taxon>Metazoa</taxon>
        <taxon>Spiralia</taxon>
        <taxon>Lophotrochozoa</taxon>
        <taxon>Platyhelminthes</taxon>
        <taxon>Trematoda</taxon>
        <taxon>Digenea</taxon>
        <taxon>Strigeidida</taxon>
        <taxon>Schistosomatoidea</taxon>
        <taxon>Schistosomatidae</taxon>
        <taxon>Trichobilharzia</taxon>
    </lineage>
</organism>
<dbReference type="FunFam" id="3.40.50.300:FF:002863">
    <property type="entry name" value="Pre-mRNA-splicing factor cwf11"/>
    <property type="match status" value="1"/>
</dbReference>
<dbReference type="WBParaSite" id="TREG1_67160.1">
    <property type="protein sequence ID" value="TREG1_67160.1"/>
    <property type="gene ID" value="TREG1_67160"/>
</dbReference>
<protein>
    <recommendedName>
        <fullName evidence="8">Intron-binding protein aquarius</fullName>
    </recommendedName>
</protein>
<feature type="domain" description="RNA helicase aquarius N-terminal" evidence="4">
    <location>
        <begin position="15"/>
        <end position="144"/>
    </location>
</feature>
<feature type="region of interest" description="Disordered" evidence="1">
    <location>
        <begin position="879"/>
        <end position="901"/>
    </location>
</feature>
<reference evidence="6" key="1">
    <citation type="submission" date="2022-06" db="EMBL/GenBank/DDBJ databases">
        <authorList>
            <person name="Berger JAMES D."/>
            <person name="Berger JAMES D."/>
        </authorList>
    </citation>
    <scope>NUCLEOTIDE SEQUENCE [LARGE SCALE GENOMIC DNA]</scope>
</reference>
<dbReference type="InterPro" id="IPR041677">
    <property type="entry name" value="DNA2/NAM7_AAA_11"/>
</dbReference>
<dbReference type="PANTHER" id="PTHR10887:SF5">
    <property type="entry name" value="RNA HELICASE AQUARIUS"/>
    <property type="match status" value="1"/>
</dbReference>
<dbReference type="InterPro" id="IPR027417">
    <property type="entry name" value="P-loop_NTPase"/>
</dbReference>
<dbReference type="Gene3D" id="3.40.50.300">
    <property type="entry name" value="P-loop containing nucleotide triphosphate hydrolases"/>
    <property type="match status" value="3"/>
</dbReference>
<dbReference type="SUPFAM" id="SSF52540">
    <property type="entry name" value="P-loop containing nucleoside triphosphate hydrolases"/>
    <property type="match status" value="1"/>
</dbReference>
<dbReference type="GO" id="GO:0004386">
    <property type="term" value="F:helicase activity"/>
    <property type="evidence" value="ECO:0007669"/>
    <property type="project" value="InterPro"/>
</dbReference>
<sequence>MSARDSVDYVSQDRISQLARTYWLTSQQSVKSSQSSAPTTGKDACGPFQPKITEKIYREELLSSGFSHRRCLALELNQYLEQWLWPHFDADKSSRAHVLSICAMVNEKARGRVPIWPTFVESADKFSGLIQRVLHILVDESSNILAANPFLSDDIDPNSSNDNGVKNEQQQNTEKSLNPVQQKKCILEHIVLIIFLSHCFTNLAEVGVLRRSLRELYSLAIWQDHLQPSRLSVELKSHPRYARLLKKLQKYRETKVTAEERDKMIFQHSFIPRILDVFLTLLNSIPEKDENKPIEPLLIHYLERFILLLIDLESMLLTRRILNVVLDDRHVVVYCQRSALIKRPDGKLFSELVDLLAFYAHFHIDESTGEPLDESEMDKKHCAKLSDLQLKAFGFHKDKLLPFAVSHPAGIETAQLLRKHLSVLNRDQLYHMASCFGLVELKKETNEEDVEKTSQEDDNNNNDNDEQQRPGKRPRLDNDANETNQLNLERLRDKLESRHMDKDMIIRILIHHFARRQSELEYINSLSLYPTEELIWDENHVPTEYYSGENCLALPKLGLQFLTLQDYLLRNFNLFRLESTYEIRQDIEDAIVRLKAWRGEFGQAVFDGWSRMALPIQAFNIVEVAKPDLGSKHPARVRADVRVALAGLRPDIRKEWLGLRRHDPVFLVTIRPTQPKGWKFNVNEPFAPQVGLHYVRGCEIEGQVDKEGKLVSDEERLGFLPLKGEKPSLVETLPTWRVRLDPVQYQVDLDRLKAEQMRGEVIRSKVIRAKREGRTPEEIKALQAQADDADQASPEDLYDTFNVLIRRKPKENNFKAVLETIRDLMNIKSVVPEWLLDLLMGYLDPAAAHYTHRPDVYEPKQNWFDTFLSPEHLRNSLSHRKWKSSNGGNESSMMIDDSTDPPGPPYRLIFPKLENDPTAKVEAMIPSDMIIQNHHSNDKMSTDHSSSSNKLKNDDAYEKPCLTVEAYDPPLHPPWDLLTQAGGHLPSSHLSLGANSSKPGNKVPFTSAQVEAIRSGMQCGLTLVVGPPGTGKTDVAVQIIHNLYHNYPNQRILIVTHSNQALNQLFEKIIALDVDERHLLRLGHGEEGLDTEKDFSRYGRVDYILAKRIHLLQEVTRLAKTFSPSSAVPQPSTDLSNSDSSDPMNNIHLQTCETAQYFYVQEVLSRWEDFISKVASNNPHWIASAQQNQSTSQPATEMAYDPSLIRNDFPFTEFFTGQKTPSEEIMCRLFPGRNLLEDVALAQTYFRHLHSIFTQLDEFRAFELMRTGTERANYLLIQEAKIVAMTCTHAALRRRDLVQLGFTYDTILMEEAAQILEIETFIPLLLQNPDISGRNRLKRWIMIGDHHQLPPVVKNQAFNNYSNMGQSLFTRLVKLGVPTVQLDAQGRARPSLSRLYSWRYDQLTDLPHTLSESQYRLANPGFKYDVQLINVEDYKGVGESEPSPYFYQNLAEAEYVVAVYMYMRILGYPAEKITILTTYNGQKHLIRDVIAARCSQNPLLGNPSKVTTVDRFQGQQNDYILVSLVRTRTVGHLRDVRRLVVALSRARLGLYIFARIDQFSNCPELKRAFDLLLNRLPGEQMKPIELHLTPWEIWMDPRSSMALATQRMQTDCLDRSPLVIKDMPHMSAYVRELYDQKLEYLMTQLQQQQQQQAKAKLTATVDKSLKITDVNSIPPIDTTATTSASTTTITLPPSLSNTDPDDKQQQQQESQKMDVDNNEVSETSQPTESRDDASIAGSVVDTTTDVNDNNTAPVNEEAVQTPMDTTDNNNNNNNDNN</sequence>
<dbReference type="InterPro" id="IPR045055">
    <property type="entry name" value="DNA2/NAM7-like"/>
</dbReference>
<feature type="compositionally biased region" description="Polar residues" evidence="1">
    <location>
        <begin position="1718"/>
        <end position="1727"/>
    </location>
</feature>
<feature type="compositionally biased region" description="Low complexity" evidence="1">
    <location>
        <begin position="1672"/>
        <end position="1696"/>
    </location>
</feature>
<evidence type="ECO:0000259" key="2">
    <source>
        <dbReference type="Pfam" id="PF13086"/>
    </source>
</evidence>
<evidence type="ECO:0000313" key="7">
    <source>
        <dbReference type="WBParaSite" id="TREG1_67160.1"/>
    </source>
</evidence>
<feature type="domain" description="RNA helicase aquarius N-terminal" evidence="4">
    <location>
        <begin position="182"/>
        <end position="448"/>
    </location>
</feature>
<feature type="region of interest" description="Disordered" evidence="1">
    <location>
        <begin position="446"/>
        <end position="487"/>
    </location>
</feature>
<dbReference type="CDD" id="cd17935">
    <property type="entry name" value="EEXXQc_AQR"/>
    <property type="match status" value="1"/>
</dbReference>
<dbReference type="Pfam" id="PF13087">
    <property type="entry name" value="AAA_12"/>
    <property type="match status" value="1"/>
</dbReference>
<evidence type="ECO:0000259" key="4">
    <source>
        <dbReference type="Pfam" id="PF16399"/>
    </source>
</evidence>
<feature type="compositionally biased region" description="Acidic residues" evidence="1">
    <location>
        <begin position="456"/>
        <end position="465"/>
    </location>
</feature>
<evidence type="ECO:0000259" key="5">
    <source>
        <dbReference type="Pfam" id="PF21143"/>
    </source>
</evidence>
<evidence type="ECO:0000313" key="6">
    <source>
        <dbReference type="Proteomes" id="UP000050795"/>
    </source>
</evidence>
<dbReference type="InterPro" id="IPR041679">
    <property type="entry name" value="DNA2/NAM7-like_C"/>
</dbReference>
<feature type="compositionally biased region" description="Polar residues" evidence="1">
    <location>
        <begin position="164"/>
        <end position="177"/>
    </location>
</feature>
<dbReference type="InterPro" id="IPR047187">
    <property type="entry name" value="SF1_C_Upf1"/>
</dbReference>
<name>A0AA85K798_TRIRE</name>
<dbReference type="PANTHER" id="PTHR10887">
    <property type="entry name" value="DNA2/NAM7 HELICASE FAMILY"/>
    <property type="match status" value="1"/>
</dbReference>
<dbReference type="Pfam" id="PF16399">
    <property type="entry name" value="Aquarius_N_1st"/>
    <property type="match status" value="2"/>
</dbReference>
<feature type="region of interest" description="Disordered" evidence="1">
    <location>
        <begin position="155"/>
        <end position="177"/>
    </location>
</feature>
<dbReference type="GO" id="GO:0071013">
    <property type="term" value="C:catalytic step 2 spliceosome"/>
    <property type="evidence" value="ECO:0007669"/>
    <property type="project" value="TreeGrafter"/>
</dbReference>